<organism evidence="2 3">
    <name type="scientific">Carboxylicivirga sediminis</name>
    <dbReference type="NCBI Taxonomy" id="2006564"/>
    <lineage>
        <taxon>Bacteria</taxon>
        <taxon>Pseudomonadati</taxon>
        <taxon>Bacteroidota</taxon>
        <taxon>Bacteroidia</taxon>
        <taxon>Marinilabiliales</taxon>
        <taxon>Marinilabiliaceae</taxon>
        <taxon>Carboxylicivirga</taxon>
    </lineage>
</organism>
<keyword evidence="1" id="KW-0732">Signal</keyword>
<dbReference type="Proteomes" id="UP000679220">
    <property type="component" value="Unassembled WGS sequence"/>
</dbReference>
<protein>
    <recommendedName>
        <fullName evidence="4">DUF4837 family protein</fullName>
    </recommendedName>
</protein>
<evidence type="ECO:0008006" key="4">
    <source>
        <dbReference type="Google" id="ProtNLM"/>
    </source>
</evidence>
<evidence type="ECO:0000256" key="1">
    <source>
        <dbReference type="SAM" id="SignalP"/>
    </source>
</evidence>
<name>A0A941F4Q4_9BACT</name>
<gene>
    <name evidence="2" type="ORF">KDU71_14435</name>
</gene>
<feature type="signal peptide" evidence="1">
    <location>
        <begin position="1"/>
        <end position="19"/>
    </location>
</feature>
<evidence type="ECO:0000313" key="2">
    <source>
        <dbReference type="EMBL" id="MBR8536771.1"/>
    </source>
</evidence>
<dbReference type="AlphaFoldDB" id="A0A941F4Q4"/>
<sequence>MKTILISICTLLLSSVMFAKDHLPTKEEYKAFLNTKTLVVMDVNPMSDFNFKIKEVMESVWTLTEFEFISNAEFEDKRNDPAYSFLLTTVATFDVDKTKARYNFLSLLLGESDTQVRDLPDLCSLPLSYLRVEDTSYAYKLEAFIRFIQDHVTLMNERPELIKANAFKYYNNNVKSLNGKTLYLVKEDLTAEVNSIGKIKGVYPYDVKIVSQDEVEAAIERRDSKVVFMHKVGPEGTKYKARCYKILIGADSSTFYYFDYHMVNAKNRDGLLEKDLKKMAS</sequence>
<reference evidence="2" key="2">
    <citation type="submission" date="2021-04" db="EMBL/GenBank/DDBJ databases">
        <authorList>
            <person name="Zhang T."/>
            <person name="Zhang Y."/>
            <person name="Lu D."/>
            <person name="Zuo D."/>
            <person name="Du Z."/>
        </authorList>
    </citation>
    <scope>NUCLEOTIDE SEQUENCE</scope>
    <source>
        <strain evidence="2">JR1</strain>
    </source>
</reference>
<evidence type="ECO:0000313" key="3">
    <source>
        <dbReference type="Proteomes" id="UP000679220"/>
    </source>
</evidence>
<keyword evidence="3" id="KW-1185">Reference proteome</keyword>
<feature type="chain" id="PRO_5038133623" description="DUF4837 family protein" evidence="1">
    <location>
        <begin position="20"/>
        <end position="281"/>
    </location>
</feature>
<reference evidence="2" key="1">
    <citation type="journal article" date="2018" name="Int. J. Syst. Evol. Microbiol.">
        <title>Carboxylicivirga sediminis sp. nov., isolated from coastal sediment.</title>
        <authorList>
            <person name="Wang F.Q."/>
            <person name="Ren L.H."/>
            <person name="Zou R.J."/>
            <person name="Sun Y.Z."/>
            <person name="Liu X.J."/>
            <person name="Jiang F."/>
            <person name="Liu L.J."/>
        </authorList>
    </citation>
    <scope>NUCLEOTIDE SEQUENCE</scope>
    <source>
        <strain evidence="2">JR1</strain>
    </source>
</reference>
<comment type="caution">
    <text evidence="2">The sequence shown here is derived from an EMBL/GenBank/DDBJ whole genome shotgun (WGS) entry which is preliminary data.</text>
</comment>
<proteinExistence type="predicted"/>
<dbReference type="EMBL" id="JAGTAR010000022">
    <property type="protein sequence ID" value="MBR8536771.1"/>
    <property type="molecule type" value="Genomic_DNA"/>
</dbReference>
<accession>A0A941F4Q4</accession>